<dbReference type="Proteomes" id="UP001524569">
    <property type="component" value="Unassembled WGS sequence"/>
</dbReference>
<proteinExistence type="predicted"/>
<organism evidence="1 2">
    <name type="scientific">Methylomonas aurea</name>
    <dbReference type="NCBI Taxonomy" id="2952224"/>
    <lineage>
        <taxon>Bacteria</taxon>
        <taxon>Pseudomonadati</taxon>
        <taxon>Pseudomonadota</taxon>
        <taxon>Gammaproteobacteria</taxon>
        <taxon>Methylococcales</taxon>
        <taxon>Methylococcaceae</taxon>
        <taxon>Methylomonas</taxon>
    </lineage>
</organism>
<dbReference type="EMBL" id="JANIBM010000017">
    <property type="protein sequence ID" value="MCQ8182195.1"/>
    <property type="molecule type" value="Genomic_DNA"/>
</dbReference>
<sequence length="61" mass="7370">MADDWRQRADRNYQRIKAFYEGRGGTKWSEVTADPRVFNRVWRRMLRLPAGDDPPPKEYRS</sequence>
<name>A0ABT1UKJ7_9GAMM</name>
<accession>A0ABT1UKJ7</accession>
<comment type="caution">
    <text evidence="1">The sequence shown here is derived from an EMBL/GenBank/DDBJ whole genome shotgun (WGS) entry which is preliminary data.</text>
</comment>
<evidence type="ECO:0000313" key="1">
    <source>
        <dbReference type="EMBL" id="MCQ8182195.1"/>
    </source>
</evidence>
<evidence type="ECO:0000313" key="2">
    <source>
        <dbReference type="Proteomes" id="UP001524569"/>
    </source>
</evidence>
<keyword evidence="2" id="KW-1185">Reference proteome</keyword>
<gene>
    <name evidence="1" type="ORF">NP603_13820</name>
</gene>
<reference evidence="1 2" key="1">
    <citation type="submission" date="2022-07" db="EMBL/GenBank/DDBJ databases">
        <title>Methylomonas rivi sp. nov., Methylomonas rosea sp. nov., Methylomonas aureus sp. nov. and Methylomonas subterranea sp. nov., four novel methanotrophs isolated from a freshwater creek and the deep terrestrial subsurface.</title>
        <authorList>
            <person name="Abin C."/>
            <person name="Sankaranarayanan K."/>
            <person name="Garner C."/>
            <person name="Sindelar R."/>
            <person name="Kotary K."/>
            <person name="Garner R."/>
            <person name="Barclay S."/>
            <person name="Lawson P."/>
            <person name="Krumholz L."/>
        </authorList>
    </citation>
    <scope>NUCLEOTIDE SEQUENCE [LARGE SCALE GENOMIC DNA]</scope>
    <source>
        <strain evidence="1 2">SURF-1</strain>
    </source>
</reference>
<dbReference type="RefSeq" id="WP_256611486.1">
    <property type="nucleotide sequence ID" value="NZ_JANIBM010000017.1"/>
</dbReference>
<protein>
    <submittedName>
        <fullName evidence="1">Uncharacterized protein</fullName>
    </submittedName>
</protein>